<dbReference type="SUPFAM" id="SSF54695">
    <property type="entry name" value="POZ domain"/>
    <property type="match status" value="1"/>
</dbReference>
<dbReference type="GeneTree" id="ENSGT01030000235141"/>
<dbReference type="AlphaFoldDB" id="A0AAY4APG9"/>
<protein>
    <recommendedName>
        <fullName evidence="1">BTB domain-containing protein</fullName>
    </recommendedName>
</protein>
<dbReference type="GO" id="GO:0000981">
    <property type="term" value="F:DNA-binding transcription factor activity, RNA polymerase II-specific"/>
    <property type="evidence" value="ECO:0007669"/>
    <property type="project" value="TreeGrafter"/>
</dbReference>
<dbReference type="SMART" id="SM00225">
    <property type="entry name" value="BTB"/>
    <property type="match status" value="1"/>
</dbReference>
<accession>A0AAY4APG9</accession>
<name>A0AAY4APG9_9TELE</name>
<evidence type="ECO:0000313" key="2">
    <source>
        <dbReference type="Ensembl" id="ENSDCDP00010010738.1"/>
    </source>
</evidence>
<dbReference type="InterPro" id="IPR011333">
    <property type="entry name" value="SKP1/BTB/POZ_sf"/>
</dbReference>
<dbReference type="Ensembl" id="ENSDCDT00010011248.1">
    <property type="protein sequence ID" value="ENSDCDP00010010738.1"/>
    <property type="gene ID" value="ENSDCDG00010004756.1"/>
</dbReference>
<dbReference type="PANTHER" id="PTHR46105">
    <property type="entry name" value="AGAP004733-PA"/>
    <property type="match status" value="1"/>
</dbReference>
<dbReference type="Pfam" id="PF00651">
    <property type="entry name" value="BTB"/>
    <property type="match status" value="1"/>
</dbReference>
<keyword evidence="3" id="KW-1185">Reference proteome</keyword>
<feature type="domain" description="BTB" evidence="1">
    <location>
        <begin position="26"/>
        <end position="93"/>
    </location>
</feature>
<organism evidence="2 3">
    <name type="scientific">Denticeps clupeoides</name>
    <name type="common">denticle herring</name>
    <dbReference type="NCBI Taxonomy" id="299321"/>
    <lineage>
        <taxon>Eukaryota</taxon>
        <taxon>Metazoa</taxon>
        <taxon>Chordata</taxon>
        <taxon>Craniata</taxon>
        <taxon>Vertebrata</taxon>
        <taxon>Euteleostomi</taxon>
        <taxon>Actinopterygii</taxon>
        <taxon>Neopterygii</taxon>
        <taxon>Teleostei</taxon>
        <taxon>Clupei</taxon>
        <taxon>Clupeiformes</taxon>
        <taxon>Denticipitoidei</taxon>
        <taxon>Denticipitidae</taxon>
        <taxon>Denticeps</taxon>
    </lineage>
</organism>
<dbReference type="Proteomes" id="UP000694580">
    <property type="component" value="Chromosome 5"/>
</dbReference>
<reference evidence="2" key="3">
    <citation type="submission" date="2025-09" db="UniProtKB">
        <authorList>
            <consortium name="Ensembl"/>
        </authorList>
    </citation>
    <scope>IDENTIFICATION</scope>
</reference>
<dbReference type="GO" id="GO:0000978">
    <property type="term" value="F:RNA polymerase II cis-regulatory region sequence-specific DNA binding"/>
    <property type="evidence" value="ECO:0007669"/>
    <property type="project" value="TreeGrafter"/>
</dbReference>
<dbReference type="InterPro" id="IPR000210">
    <property type="entry name" value="BTB/POZ_dom"/>
</dbReference>
<reference evidence="2" key="2">
    <citation type="submission" date="2025-08" db="UniProtKB">
        <authorList>
            <consortium name="Ensembl"/>
        </authorList>
    </citation>
    <scope>IDENTIFICATION</scope>
</reference>
<evidence type="ECO:0000259" key="1">
    <source>
        <dbReference type="PROSITE" id="PS50097"/>
    </source>
</evidence>
<dbReference type="PANTHER" id="PTHR46105:SF6">
    <property type="entry name" value="ZINC FINGER AND BTB DOMAIN-CONTAINING PROTEIN 7A"/>
    <property type="match status" value="1"/>
</dbReference>
<dbReference type="InterPro" id="IPR050457">
    <property type="entry name" value="ZnFinger_BTB_dom_contain"/>
</dbReference>
<dbReference type="Gene3D" id="3.30.710.10">
    <property type="entry name" value="Potassium Channel Kv1.1, Chain A"/>
    <property type="match status" value="1"/>
</dbReference>
<dbReference type="PROSITE" id="PS50097">
    <property type="entry name" value="BTB"/>
    <property type="match status" value="1"/>
</dbReference>
<proteinExistence type="predicted"/>
<reference evidence="2 3" key="1">
    <citation type="submission" date="2020-06" db="EMBL/GenBank/DDBJ databases">
        <authorList>
            <consortium name="Wellcome Sanger Institute Data Sharing"/>
        </authorList>
    </citation>
    <scope>NUCLEOTIDE SEQUENCE [LARGE SCALE GENOMIC DNA]</scope>
</reference>
<evidence type="ECO:0000313" key="3">
    <source>
        <dbReference type="Proteomes" id="UP000694580"/>
    </source>
</evidence>
<sequence length="162" mass="18178">MVRVQNPSHSSLLRWANKLRLTGTLCDTLVVVEGQVFQAHGLVLACASRKLEQSLVAERSSDLPHRCTLSDLSPRTFQQVLEYVYTGAVEVPRGELRELLTAAQVLEMDHLVKQLCVCVVRLPLSTFQQACFSPNHNGPSPTYPIHKLIFRPSTRTCGRIRE</sequence>